<organism evidence="1 2">
    <name type="scientific">Ancylobacter novellus</name>
    <name type="common">Thiobacillus novellus</name>
    <dbReference type="NCBI Taxonomy" id="921"/>
    <lineage>
        <taxon>Bacteria</taxon>
        <taxon>Pseudomonadati</taxon>
        <taxon>Pseudomonadota</taxon>
        <taxon>Alphaproteobacteria</taxon>
        <taxon>Hyphomicrobiales</taxon>
        <taxon>Xanthobacteraceae</taxon>
        <taxon>Ancylobacter</taxon>
    </lineage>
</organism>
<name>A0A2W5KQJ0_ANCNO</name>
<dbReference type="InterPro" id="IPR045853">
    <property type="entry name" value="Pep_chain_release_fac_I_sf"/>
</dbReference>
<dbReference type="Gene3D" id="3.30.160.20">
    <property type="match status" value="1"/>
</dbReference>
<accession>A0A2W5KQJ0</accession>
<comment type="caution">
    <text evidence="1">The sequence shown here is derived from an EMBL/GenBank/DDBJ whole genome shotgun (WGS) entry which is preliminary data.</text>
</comment>
<gene>
    <name evidence="1" type="ORF">DI565_03015</name>
</gene>
<dbReference type="Proteomes" id="UP000249577">
    <property type="component" value="Unassembled WGS sequence"/>
</dbReference>
<dbReference type="EMBL" id="QFPN01000002">
    <property type="protein sequence ID" value="PZQ17728.1"/>
    <property type="molecule type" value="Genomic_DNA"/>
</dbReference>
<evidence type="ECO:0000313" key="2">
    <source>
        <dbReference type="Proteomes" id="UP000249577"/>
    </source>
</evidence>
<evidence type="ECO:0000313" key="1">
    <source>
        <dbReference type="EMBL" id="PZQ17728.1"/>
    </source>
</evidence>
<sequence length="33" mass="3627">MIRVTDTLSLDEGELDFAFVRASGPGGQNVKRF</sequence>
<reference evidence="1 2" key="1">
    <citation type="submission" date="2017-08" db="EMBL/GenBank/DDBJ databases">
        <title>Infants hospitalized years apart are colonized by the same room-sourced microbial strains.</title>
        <authorList>
            <person name="Brooks B."/>
            <person name="Olm M.R."/>
            <person name="Firek B.A."/>
            <person name="Baker R."/>
            <person name="Thomas B.C."/>
            <person name="Morowitz M.J."/>
            <person name="Banfield J.F."/>
        </authorList>
    </citation>
    <scope>NUCLEOTIDE SEQUENCE [LARGE SCALE GENOMIC DNA]</scope>
    <source>
        <strain evidence="1">S2_005_003_R2_43</strain>
    </source>
</reference>
<evidence type="ECO:0008006" key="3">
    <source>
        <dbReference type="Google" id="ProtNLM"/>
    </source>
</evidence>
<dbReference type="AlphaFoldDB" id="A0A2W5KQJ0"/>
<protein>
    <recommendedName>
        <fullName evidence="3">Aminoacyl-tRNA hydrolase</fullName>
    </recommendedName>
</protein>
<dbReference type="SUPFAM" id="SSF75620">
    <property type="entry name" value="Release factor"/>
    <property type="match status" value="1"/>
</dbReference>
<proteinExistence type="predicted"/>